<protein>
    <submittedName>
        <fullName evidence="2">Uncharacterized protein</fullName>
    </submittedName>
</protein>
<sequence>MAAQGSSPPGNPMAEIQDVASLNGPGPDTTFRLLQKACAQNASPAGEVRQAAAHLSGWSGQLAA</sequence>
<gene>
    <name evidence="2" type="ORF">CPter91_1937</name>
</gene>
<dbReference type="AlphaFoldDB" id="A0A127Q2N3"/>
<dbReference type="Proteomes" id="UP000074561">
    <property type="component" value="Chromosome"/>
</dbReference>
<proteinExistence type="predicted"/>
<evidence type="ECO:0000313" key="2">
    <source>
        <dbReference type="EMBL" id="AMP04309.1"/>
    </source>
</evidence>
<evidence type="ECO:0000313" key="3">
    <source>
        <dbReference type="Proteomes" id="UP000074561"/>
    </source>
</evidence>
<feature type="region of interest" description="Disordered" evidence="1">
    <location>
        <begin position="1"/>
        <end position="28"/>
    </location>
</feature>
<evidence type="ECO:0000256" key="1">
    <source>
        <dbReference type="SAM" id="MobiDB-lite"/>
    </source>
</evidence>
<dbReference type="EMBL" id="CP013234">
    <property type="protein sequence ID" value="AMP04309.1"/>
    <property type="molecule type" value="Genomic_DNA"/>
</dbReference>
<reference evidence="2 3" key="1">
    <citation type="submission" date="2015-11" db="EMBL/GenBank/DDBJ databases">
        <title>Exploring the genomic traits of fungus-feeding bacterial genus Collimonas.</title>
        <authorList>
            <person name="Song C."/>
            <person name="Schmidt R."/>
            <person name="de Jager V."/>
            <person name="Krzyzanowska D."/>
            <person name="Jongedijk E."/>
            <person name="Cankar K."/>
            <person name="Beekwilder J."/>
            <person name="van Veen A."/>
            <person name="de Boer W."/>
            <person name="van Veen J.A."/>
            <person name="Garbeva P."/>
        </authorList>
    </citation>
    <scope>NUCLEOTIDE SEQUENCE [LARGE SCALE GENOMIC DNA]</scope>
    <source>
        <strain evidence="2 3">Ter91</strain>
    </source>
</reference>
<dbReference type="KEGG" id="cpra:CPter91_1937"/>
<dbReference type="PATRIC" id="fig|279113.9.peg.1924"/>
<name>A0A127Q2N3_9BURK</name>
<organism evidence="2 3">
    <name type="scientific">Collimonas pratensis</name>
    <dbReference type="NCBI Taxonomy" id="279113"/>
    <lineage>
        <taxon>Bacteria</taxon>
        <taxon>Pseudomonadati</taxon>
        <taxon>Pseudomonadota</taxon>
        <taxon>Betaproteobacteria</taxon>
        <taxon>Burkholderiales</taxon>
        <taxon>Oxalobacteraceae</taxon>
        <taxon>Collimonas</taxon>
    </lineage>
</organism>
<accession>A0A127Q2N3</accession>